<dbReference type="Pfam" id="PF13545">
    <property type="entry name" value="HTH_Crp_2"/>
    <property type="match status" value="1"/>
</dbReference>
<feature type="domain" description="HTH crp-type" evidence="1">
    <location>
        <begin position="24"/>
        <end position="92"/>
    </location>
</feature>
<reference evidence="2" key="1">
    <citation type="submission" date="2019-08" db="EMBL/GenBank/DDBJ databases">
        <authorList>
            <person name="Kucharzyk K."/>
            <person name="Murdoch R.W."/>
            <person name="Higgins S."/>
            <person name="Loffler F."/>
        </authorList>
    </citation>
    <scope>NUCLEOTIDE SEQUENCE</scope>
</reference>
<evidence type="ECO:0000313" key="2">
    <source>
        <dbReference type="EMBL" id="MPN64563.1"/>
    </source>
</evidence>
<accession>A0A645K043</accession>
<protein>
    <recommendedName>
        <fullName evidence="1">HTH crp-type domain-containing protein</fullName>
    </recommendedName>
</protein>
<dbReference type="InterPro" id="IPR014710">
    <property type="entry name" value="RmlC-like_jellyroll"/>
</dbReference>
<comment type="caution">
    <text evidence="2">The sequence shown here is derived from an EMBL/GenBank/DDBJ whole genome shotgun (WGS) entry which is preliminary data.</text>
</comment>
<organism evidence="2">
    <name type="scientific">bioreactor metagenome</name>
    <dbReference type="NCBI Taxonomy" id="1076179"/>
    <lineage>
        <taxon>unclassified sequences</taxon>
        <taxon>metagenomes</taxon>
        <taxon>ecological metagenomes</taxon>
    </lineage>
</organism>
<dbReference type="GO" id="GO:0003677">
    <property type="term" value="F:DNA binding"/>
    <property type="evidence" value="ECO:0007669"/>
    <property type="project" value="InterPro"/>
</dbReference>
<name>A0A645K043_9ZZZZ</name>
<dbReference type="AlphaFoldDB" id="A0A645K043"/>
<evidence type="ECO:0000259" key="1">
    <source>
        <dbReference type="PROSITE" id="PS51063"/>
    </source>
</evidence>
<gene>
    <name evidence="2" type="ORF">SDC9_212338</name>
</gene>
<dbReference type="SUPFAM" id="SSF46785">
    <property type="entry name" value="Winged helix' DNA-binding domain"/>
    <property type="match status" value="1"/>
</dbReference>
<dbReference type="InterPro" id="IPR036390">
    <property type="entry name" value="WH_DNA-bd_sf"/>
</dbReference>
<dbReference type="SMART" id="SM00419">
    <property type="entry name" value="HTH_CRP"/>
    <property type="match status" value="1"/>
</dbReference>
<dbReference type="Gene3D" id="2.60.120.10">
    <property type="entry name" value="Jelly Rolls"/>
    <property type="match status" value="1"/>
</dbReference>
<sequence>MQFVQALSMNSQGMNRKIAMYTQKSLRENLLDYLLALSTQQKTQSVLLPVTKKQLADYFGVQRPSLFRELKRMREEGLIEIANKKINIKFLSEPR</sequence>
<dbReference type="InterPro" id="IPR012318">
    <property type="entry name" value="HTH_CRP"/>
</dbReference>
<dbReference type="EMBL" id="VSSQ01145625">
    <property type="protein sequence ID" value="MPN64563.1"/>
    <property type="molecule type" value="Genomic_DNA"/>
</dbReference>
<dbReference type="GO" id="GO:0006355">
    <property type="term" value="P:regulation of DNA-templated transcription"/>
    <property type="evidence" value="ECO:0007669"/>
    <property type="project" value="InterPro"/>
</dbReference>
<proteinExistence type="predicted"/>
<dbReference type="PROSITE" id="PS51063">
    <property type="entry name" value="HTH_CRP_2"/>
    <property type="match status" value="1"/>
</dbReference>